<organism evidence="1 2">
    <name type="scientific">Trachymyrmex cornetzi</name>
    <dbReference type="NCBI Taxonomy" id="471704"/>
    <lineage>
        <taxon>Eukaryota</taxon>
        <taxon>Metazoa</taxon>
        <taxon>Ecdysozoa</taxon>
        <taxon>Arthropoda</taxon>
        <taxon>Hexapoda</taxon>
        <taxon>Insecta</taxon>
        <taxon>Pterygota</taxon>
        <taxon>Neoptera</taxon>
        <taxon>Endopterygota</taxon>
        <taxon>Hymenoptera</taxon>
        <taxon>Apocrita</taxon>
        <taxon>Aculeata</taxon>
        <taxon>Formicoidea</taxon>
        <taxon>Formicidae</taxon>
        <taxon>Myrmicinae</taxon>
        <taxon>Trachymyrmex</taxon>
    </lineage>
</organism>
<dbReference type="PANTHER" id="PTHR47326">
    <property type="entry name" value="TRANSPOSABLE ELEMENT TC3 TRANSPOSASE-LIKE PROTEIN"/>
    <property type="match status" value="1"/>
</dbReference>
<gene>
    <name evidence="1" type="ORF">ALC57_08811</name>
</gene>
<evidence type="ECO:0008006" key="3">
    <source>
        <dbReference type="Google" id="ProtNLM"/>
    </source>
</evidence>
<evidence type="ECO:0000313" key="1">
    <source>
        <dbReference type="EMBL" id="KYN18868.1"/>
    </source>
</evidence>
<proteinExistence type="predicted"/>
<reference evidence="1 2" key="1">
    <citation type="submission" date="2015-09" db="EMBL/GenBank/DDBJ databases">
        <title>Trachymyrmex cornetzi WGS genome.</title>
        <authorList>
            <person name="Nygaard S."/>
            <person name="Hu H."/>
            <person name="Boomsma J."/>
            <person name="Zhang G."/>
        </authorList>
    </citation>
    <scope>NUCLEOTIDE SEQUENCE [LARGE SCALE GENOMIC DNA]</scope>
    <source>
        <strain evidence="1">Tcor2-1</strain>
        <tissue evidence="1">Whole body</tissue>
    </source>
</reference>
<dbReference type="PANTHER" id="PTHR47326:SF1">
    <property type="entry name" value="HTH PSQ-TYPE DOMAIN-CONTAINING PROTEIN"/>
    <property type="match status" value="1"/>
</dbReference>
<protein>
    <recommendedName>
        <fullName evidence="3">Tc1-like transposase DDE domain-containing protein</fullName>
    </recommendedName>
</protein>
<evidence type="ECO:0000313" key="2">
    <source>
        <dbReference type="Proteomes" id="UP000078492"/>
    </source>
</evidence>
<dbReference type="Proteomes" id="UP000078492">
    <property type="component" value="Unassembled WGS sequence"/>
</dbReference>
<sequence length="142" mass="16636">MGKKILGSVILPERLNGASYVQFLTENLPDFLEDVSLLDRNKIIFQQDGVGSHNARIVTNFLIQQLSRRWMGRYGIYRQLPEDAEELNNKLHDAIWSIDNDVMERMQANLLRRMRACVGRWTFRAFIMKKKIERCPKIAINN</sequence>
<dbReference type="Gene3D" id="3.30.420.10">
    <property type="entry name" value="Ribonuclease H-like superfamily/Ribonuclease H"/>
    <property type="match status" value="1"/>
</dbReference>
<dbReference type="AlphaFoldDB" id="A0A151J6N1"/>
<accession>A0A151J6N1</accession>
<name>A0A151J6N1_9HYME</name>
<dbReference type="EMBL" id="KQ979845">
    <property type="protein sequence ID" value="KYN18868.1"/>
    <property type="molecule type" value="Genomic_DNA"/>
</dbReference>
<dbReference type="GO" id="GO:0003676">
    <property type="term" value="F:nucleic acid binding"/>
    <property type="evidence" value="ECO:0007669"/>
    <property type="project" value="InterPro"/>
</dbReference>
<keyword evidence="2" id="KW-1185">Reference proteome</keyword>
<dbReference type="InterPro" id="IPR036397">
    <property type="entry name" value="RNaseH_sf"/>
</dbReference>
<dbReference type="STRING" id="471704.A0A151J6N1"/>